<dbReference type="PANTHER" id="PTHR21301:SF10">
    <property type="entry name" value="REVERSE TRANSCRIPTASE DOMAIN-CONTAINING PROTEIN"/>
    <property type="match status" value="1"/>
</dbReference>
<proteinExistence type="predicted"/>
<dbReference type="InterPro" id="IPR000477">
    <property type="entry name" value="RT_dom"/>
</dbReference>
<accession>A0A819QYJ6</accession>
<dbReference type="PROSITE" id="PS50878">
    <property type="entry name" value="RT_POL"/>
    <property type="match status" value="1"/>
</dbReference>
<dbReference type="EMBL" id="CAJOAX010008362">
    <property type="protein sequence ID" value="CAF4031632.1"/>
    <property type="molecule type" value="Genomic_DNA"/>
</dbReference>
<dbReference type="Pfam" id="PF26215">
    <property type="entry name" value="HTH_animal"/>
    <property type="match status" value="1"/>
</dbReference>
<name>A0A819QYJ6_9BILA</name>
<dbReference type="PANTHER" id="PTHR21301">
    <property type="entry name" value="REVERSE TRANSCRIPTASE"/>
    <property type="match status" value="1"/>
</dbReference>
<evidence type="ECO:0000313" key="3">
    <source>
        <dbReference type="Proteomes" id="UP000663823"/>
    </source>
</evidence>
<evidence type="ECO:0000313" key="2">
    <source>
        <dbReference type="EMBL" id="CAF4031632.1"/>
    </source>
</evidence>
<gene>
    <name evidence="2" type="ORF">OTI717_LOCUS30667</name>
</gene>
<reference evidence="2" key="1">
    <citation type="submission" date="2021-02" db="EMBL/GenBank/DDBJ databases">
        <authorList>
            <person name="Nowell W R."/>
        </authorList>
    </citation>
    <scope>NUCLEOTIDE SEQUENCE</scope>
</reference>
<dbReference type="InterPro" id="IPR058912">
    <property type="entry name" value="HTH_animal"/>
</dbReference>
<feature type="domain" description="Reverse transcriptase" evidence="1">
    <location>
        <begin position="325"/>
        <end position="586"/>
    </location>
</feature>
<evidence type="ECO:0000259" key="1">
    <source>
        <dbReference type="PROSITE" id="PS50878"/>
    </source>
</evidence>
<protein>
    <recommendedName>
        <fullName evidence="1">Reverse transcriptase domain-containing protein</fullName>
    </recommendedName>
</protein>
<dbReference type="Proteomes" id="UP000663823">
    <property type="component" value="Unassembled WGS sequence"/>
</dbReference>
<feature type="non-terminal residue" evidence="2">
    <location>
        <position position="1"/>
    </location>
</feature>
<comment type="caution">
    <text evidence="2">The sequence shown here is derived from an EMBL/GenBank/DDBJ whole genome shotgun (WGS) entry which is preliminary data.</text>
</comment>
<sequence length="765" mass="90404">QEAINEHMKKAPISIDMQNITTMINNLINKDQNQLRLELERRKTMLRLDAEEHRPVENIAAGEDKVRFYNKVAKKEKQKLITITDKLKKNNTNSDMFKQLMEAIEAREKHMIERADYITQQKLNWRRSKSKLTIQNQTTMFLSLYFVNTIIPLSTKQLFIINKGLKYIPPCQSRFFDKKHMKKIIDQEYKRLYDETGKNLTKYAFPTDDSRATEFFSELKHLLEQLYAKPLPKKLKANARYIYKMIKSMQRKLRKANITVGQIDKSKLFFFIDTQEYEEKVKNYMNKTNAYREITSGICPLANDLHLVILLLDHLHERKEITDEQYKQMYPNLKTLELAHIYFNLKVHKPEISVRPIVASINAPARLISSFLDQLRTPIYNYVTKDITFINSIDLIRKLNEYQQKGYLTSTTLFVIFDVTDLYTMIPRDGAIAALRQFCQKYSVNGKIGNLKVETIIKLASIVLDTISFAYKNKYYRQIKGGAMGSPFTMVLANIYMLEWEQKLIQHQNRHHEIYGRYIDVVFMTTNLSKEDILKLLDETVRTDPNIKITITINQALKYLDAIVENNNGQLRTTIYHKSAWEPHILPYKSDHPRHIHANIIYTMLVRAARLCSTVEDFDMERLSTEMILLVNGYPPKFIQQHIKNFFIQHDAMKVWTELNTEAYEQLYNTLLYKPTRKENQIYVHYTFENGPLLNFKKEYRQIWEKFYVYPGSRLKNTRLILGTILNGTLQSLLIHKKPKRDMLTIMQPSTETARRTINEKHLHE</sequence>
<dbReference type="AlphaFoldDB" id="A0A819QYJ6"/>
<organism evidence="2 3">
    <name type="scientific">Rotaria sordida</name>
    <dbReference type="NCBI Taxonomy" id="392033"/>
    <lineage>
        <taxon>Eukaryota</taxon>
        <taxon>Metazoa</taxon>
        <taxon>Spiralia</taxon>
        <taxon>Gnathifera</taxon>
        <taxon>Rotifera</taxon>
        <taxon>Eurotatoria</taxon>
        <taxon>Bdelloidea</taxon>
        <taxon>Philodinida</taxon>
        <taxon>Philodinidae</taxon>
        <taxon>Rotaria</taxon>
    </lineage>
</organism>